<feature type="compositionally biased region" description="Low complexity" evidence="1">
    <location>
        <begin position="201"/>
        <end position="210"/>
    </location>
</feature>
<feature type="compositionally biased region" description="Low complexity" evidence="1">
    <location>
        <begin position="219"/>
        <end position="229"/>
    </location>
</feature>
<dbReference type="Gene3D" id="3.40.33.10">
    <property type="entry name" value="CAP"/>
    <property type="match status" value="1"/>
</dbReference>
<evidence type="ECO:0000259" key="3">
    <source>
        <dbReference type="Pfam" id="PF00188"/>
    </source>
</evidence>
<organism evidence="4 5">
    <name type="scientific">Dimargaris verticillata</name>
    <dbReference type="NCBI Taxonomy" id="2761393"/>
    <lineage>
        <taxon>Eukaryota</taxon>
        <taxon>Fungi</taxon>
        <taxon>Fungi incertae sedis</taxon>
        <taxon>Zoopagomycota</taxon>
        <taxon>Kickxellomycotina</taxon>
        <taxon>Dimargaritomycetes</taxon>
        <taxon>Dimargaritales</taxon>
        <taxon>Dimargaritaceae</taxon>
        <taxon>Dimargaris</taxon>
    </lineage>
</organism>
<gene>
    <name evidence="4" type="ORF">H4R34_001878</name>
</gene>
<dbReference type="PANTHER" id="PTHR31157">
    <property type="entry name" value="SCP DOMAIN-CONTAINING PROTEIN"/>
    <property type="match status" value="1"/>
</dbReference>
<dbReference type="OrthoDB" id="5581144at2759"/>
<keyword evidence="2" id="KW-0732">Signal</keyword>
<dbReference type="AlphaFoldDB" id="A0A9W8B3U3"/>
<dbReference type="CDD" id="cd05379">
    <property type="entry name" value="CAP_bacterial"/>
    <property type="match status" value="1"/>
</dbReference>
<dbReference type="InterPro" id="IPR035940">
    <property type="entry name" value="CAP_sf"/>
</dbReference>
<dbReference type="SUPFAM" id="SSF55797">
    <property type="entry name" value="PR-1-like"/>
    <property type="match status" value="1"/>
</dbReference>
<evidence type="ECO:0000256" key="1">
    <source>
        <dbReference type="SAM" id="MobiDB-lite"/>
    </source>
</evidence>
<feature type="signal peptide" evidence="2">
    <location>
        <begin position="1"/>
        <end position="19"/>
    </location>
</feature>
<dbReference type="Proteomes" id="UP001151582">
    <property type="component" value="Unassembled WGS sequence"/>
</dbReference>
<protein>
    <recommendedName>
        <fullName evidence="3">SCP domain-containing protein</fullName>
    </recommendedName>
</protein>
<keyword evidence="5" id="KW-1185">Reference proteome</keyword>
<name>A0A9W8B3U3_9FUNG</name>
<comment type="caution">
    <text evidence="4">The sequence shown here is derived from an EMBL/GenBank/DDBJ whole genome shotgun (WGS) entry which is preliminary data.</text>
</comment>
<accession>A0A9W8B3U3</accession>
<evidence type="ECO:0000256" key="2">
    <source>
        <dbReference type="SAM" id="SignalP"/>
    </source>
</evidence>
<dbReference type="InterPro" id="IPR014044">
    <property type="entry name" value="CAP_dom"/>
</dbReference>
<dbReference type="EMBL" id="JANBQB010000105">
    <property type="protein sequence ID" value="KAJ1981981.1"/>
    <property type="molecule type" value="Genomic_DNA"/>
</dbReference>
<feature type="chain" id="PRO_5040992690" description="SCP domain-containing protein" evidence="2">
    <location>
        <begin position="20"/>
        <end position="259"/>
    </location>
</feature>
<dbReference type="PANTHER" id="PTHR31157:SF1">
    <property type="entry name" value="SCP DOMAIN-CONTAINING PROTEIN"/>
    <property type="match status" value="1"/>
</dbReference>
<evidence type="ECO:0000313" key="5">
    <source>
        <dbReference type="Proteomes" id="UP001151582"/>
    </source>
</evidence>
<reference evidence="4" key="1">
    <citation type="submission" date="2022-07" db="EMBL/GenBank/DDBJ databases">
        <title>Phylogenomic reconstructions and comparative analyses of Kickxellomycotina fungi.</title>
        <authorList>
            <person name="Reynolds N.K."/>
            <person name="Stajich J.E."/>
            <person name="Barry K."/>
            <person name="Grigoriev I.V."/>
            <person name="Crous P."/>
            <person name="Smith M.E."/>
        </authorList>
    </citation>
    <scope>NUCLEOTIDE SEQUENCE</scope>
    <source>
        <strain evidence="4">RSA 567</strain>
    </source>
</reference>
<proteinExistence type="predicted"/>
<evidence type="ECO:0000313" key="4">
    <source>
        <dbReference type="EMBL" id="KAJ1981981.1"/>
    </source>
</evidence>
<sequence>MKVFSLALVSALLVGSSTALEGSYSDASLCCYTNYYRKKANLPMFKFSAKLSKVASAHAIEMAAQGEWTHDGLTASTKTLMNRVEKEGDFGEWNVALENVADTYTTMFDVSDGWYHHEEHKVNMLREGSHITCGSGHYYDQGQDKDFWVQNMLTYDTSDMADSVDIDCSSIFSSLGLEESTPSSTPTPSPTPVQAKARIAPSGSVGVEEPSSVEEEATPEASEAGESSTPAPPVRKCKRKCTKVKCQKKCKRYRTSIFA</sequence>
<feature type="region of interest" description="Disordered" evidence="1">
    <location>
        <begin position="177"/>
        <end position="238"/>
    </location>
</feature>
<feature type="domain" description="SCP" evidence="3">
    <location>
        <begin position="33"/>
        <end position="151"/>
    </location>
</feature>
<dbReference type="Pfam" id="PF00188">
    <property type="entry name" value="CAP"/>
    <property type="match status" value="1"/>
</dbReference>